<evidence type="ECO:0000256" key="3">
    <source>
        <dbReference type="ARBA" id="ARBA00022692"/>
    </source>
</evidence>
<keyword evidence="4 6" id="KW-1133">Transmembrane helix</keyword>
<feature type="transmembrane region" description="Helical" evidence="6">
    <location>
        <begin position="386"/>
        <end position="410"/>
    </location>
</feature>
<evidence type="ECO:0000313" key="8">
    <source>
        <dbReference type="EMBL" id="OUP52033.1"/>
    </source>
</evidence>
<dbReference type="PIRSF" id="PIRSF002808">
    <property type="entry name" value="Hexose_phosphate_transp"/>
    <property type="match status" value="1"/>
</dbReference>
<dbReference type="GO" id="GO:0061513">
    <property type="term" value="F:glucose 6-phosphate:phosphate antiporter activity"/>
    <property type="evidence" value="ECO:0007669"/>
    <property type="project" value="TreeGrafter"/>
</dbReference>
<dbReference type="PANTHER" id="PTHR43826:SF3">
    <property type="entry name" value="GLUCOSE-6-PHOSPHATE EXCHANGER SLC37A4"/>
    <property type="match status" value="1"/>
</dbReference>
<dbReference type="InterPro" id="IPR020846">
    <property type="entry name" value="MFS_dom"/>
</dbReference>
<sequence>MSPTRTRRVCPPRYANRLFCLTAGAYIAGLFGRMSYAAVMADLIAQEGLGKSQAGLIGTMFFVVYGVCQLLSGFLGDRISPKKLIFTGIIGSAVLNLGMGLSGASYPVMLTLWTLNGVFQSMLWSPAARVFSEMIPPTHRKRACANGAATYPIATILTYLFASALLHFTGWRVDFLLSSLIMLISAAFFWVRMSFYERETEQRGEIEEITLTQVENAAQGSLIRTLIVSGTLLTVLGAVSLGLLRDGIQSWMPTYLDECFSLGASLSVALSIVLPVFNLIGVYLSKWIAGRFIRNELAGTACFMAVAGGALAVLCLTGMDNAVVSLVLMTLSSTALVGANLMIINLMPIHFGAIGRASSVTGIFNSACYLGSALSSYGIGFFSERWGWTAAMAFLLVFAVITLLTSLSGIRRWGKYRRNI</sequence>
<evidence type="ECO:0000256" key="4">
    <source>
        <dbReference type="ARBA" id="ARBA00022989"/>
    </source>
</evidence>
<keyword evidence="3 6" id="KW-0812">Transmembrane</keyword>
<feature type="transmembrane region" description="Helical" evidence="6">
    <location>
        <begin position="297"/>
        <end position="319"/>
    </location>
</feature>
<accession>A0A1Y4LUV9</accession>
<evidence type="ECO:0000313" key="9">
    <source>
        <dbReference type="EMBL" id="OUP59660.1"/>
    </source>
</evidence>
<dbReference type="InterPro" id="IPR011701">
    <property type="entry name" value="MFS"/>
</dbReference>
<evidence type="ECO:0000256" key="6">
    <source>
        <dbReference type="SAM" id="Phobius"/>
    </source>
</evidence>
<dbReference type="RefSeq" id="WP_087373849.1">
    <property type="nucleotide sequence ID" value="NZ_NFKK01000014.1"/>
</dbReference>
<feature type="domain" description="Major facilitator superfamily (MFS) profile" evidence="7">
    <location>
        <begin position="17"/>
        <end position="417"/>
    </location>
</feature>
<dbReference type="GO" id="GO:0035435">
    <property type="term" value="P:phosphate ion transmembrane transport"/>
    <property type="evidence" value="ECO:0007669"/>
    <property type="project" value="TreeGrafter"/>
</dbReference>
<evidence type="ECO:0000313" key="10">
    <source>
        <dbReference type="Proteomes" id="UP000195326"/>
    </source>
</evidence>
<organism evidence="9 10">
    <name type="scientific">Butyricicoccus pullicaecorum</name>
    <dbReference type="NCBI Taxonomy" id="501571"/>
    <lineage>
        <taxon>Bacteria</taxon>
        <taxon>Bacillati</taxon>
        <taxon>Bacillota</taxon>
        <taxon>Clostridia</taxon>
        <taxon>Eubacteriales</taxon>
        <taxon>Butyricicoccaceae</taxon>
        <taxon>Butyricicoccus</taxon>
    </lineage>
</organism>
<feature type="transmembrane region" description="Helical" evidence="6">
    <location>
        <begin position="359"/>
        <end position="380"/>
    </location>
</feature>
<dbReference type="SUPFAM" id="SSF103473">
    <property type="entry name" value="MFS general substrate transporter"/>
    <property type="match status" value="1"/>
</dbReference>
<feature type="transmembrane region" description="Helical" evidence="6">
    <location>
        <begin position="84"/>
        <end position="104"/>
    </location>
</feature>
<dbReference type="InterPro" id="IPR000849">
    <property type="entry name" value="Sugar_P_transporter"/>
</dbReference>
<dbReference type="AlphaFoldDB" id="A0A1Y4LUV9"/>
<reference evidence="10 11" key="1">
    <citation type="submission" date="2017-04" db="EMBL/GenBank/DDBJ databases">
        <title>Function of individual gut microbiota members based on whole genome sequencing of pure cultures obtained from chicken caecum.</title>
        <authorList>
            <person name="Medvecky M."/>
            <person name="Cejkova D."/>
            <person name="Polansky O."/>
            <person name="Karasova D."/>
            <person name="Kubasova T."/>
            <person name="Cizek A."/>
            <person name="Rychlik I."/>
        </authorList>
    </citation>
    <scope>NUCLEOTIDE SEQUENCE [LARGE SCALE GENOMIC DNA]</scope>
    <source>
        <strain evidence="10">An179</strain>
        <strain evidence="11">An180</strain>
    </source>
</reference>
<feature type="transmembrane region" description="Helical" evidence="6">
    <location>
        <begin position="110"/>
        <end position="131"/>
    </location>
</feature>
<dbReference type="Pfam" id="PF07690">
    <property type="entry name" value="MFS_1"/>
    <property type="match status" value="1"/>
</dbReference>
<evidence type="ECO:0000259" key="7">
    <source>
        <dbReference type="PROSITE" id="PS50850"/>
    </source>
</evidence>
<dbReference type="InterPro" id="IPR051337">
    <property type="entry name" value="OPA_Antiporter"/>
</dbReference>
<feature type="transmembrane region" description="Helical" evidence="6">
    <location>
        <begin position="222"/>
        <end position="244"/>
    </location>
</feature>
<dbReference type="InterPro" id="IPR036259">
    <property type="entry name" value="MFS_trans_sf"/>
</dbReference>
<dbReference type="PROSITE" id="PS50850">
    <property type="entry name" value="MFS"/>
    <property type="match status" value="1"/>
</dbReference>
<dbReference type="EMBL" id="NFKL01000005">
    <property type="protein sequence ID" value="OUP59660.1"/>
    <property type="molecule type" value="Genomic_DNA"/>
</dbReference>
<protein>
    <recommendedName>
        <fullName evidence="7">Major facilitator superfamily (MFS) profile domain-containing protein</fullName>
    </recommendedName>
</protein>
<feature type="transmembrane region" description="Helical" evidence="6">
    <location>
        <begin position="143"/>
        <end position="169"/>
    </location>
</feature>
<dbReference type="Gene3D" id="1.20.1250.20">
    <property type="entry name" value="MFS general substrate transporter like domains"/>
    <property type="match status" value="2"/>
</dbReference>
<dbReference type="Proteomes" id="UP000195897">
    <property type="component" value="Unassembled WGS sequence"/>
</dbReference>
<feature type="transmembrane region" description="Helical" evidence="6">
    <location>
        <begin position="53"/>
        <end position="72"/>
    </location>
</feature>
<evidence type="ECO:0000313" key="11">
    <source>
        <dbReference type="Proteomes" id="UP000195897"/>
    </source>
</evidence>
<dbReference type="STRING" id="501571.GCA_900143195_00110"/>
<dbReference type="GO" id="GO:0005886">
    <property type="term" value="C:plasma membrane"/>
    <property type="evidence" value="ECO:0007669"/>
    <property type="project" value="UniProtKB-SubCell"/>
</dbReference>
<name>A0A1Y4LUV9_9FIRM</name>
<proteinExistence type="predicted"/>
<dbReference type="Proteomes" id="UP000195326">
    <property type="component" value="Unassembled WGS sequence"/>
</dbReference>
<dbReference type="EMBL" id="NFKK01000014">
    <property type="protein sequence ID" value="OUP52033.1"/>
    <property type="molecule type" value="Genomic_DNA"/>
</dbReference>
<evidence type="ECO:0000256" key="2">
    <source>
        <dbReference type="ARBA" id="ARBA00022448"/>
    </source>
</evidence>
<keyword evidence="2" id="KW-0813">Transport</keyword>
<comment type="subcellular location">
    <subcellularLocation>
        <location evidence="1">Cell membrane</location>
        <topology evidence="1">Multi-pass membrane protein</topology>
    </subcellularLocation>
</comment>
<gene>
    <name evidence="9" type="ORF">B5F15_04370</name>
    <name evidence="8" type="ORF">B5F17_11065</name>
</gene>
<reference evidence="9" key="2">
    <citation type="journal article" date="2018" name="BMC Genomics">
        <title>Whole genome sequencing and function prediction of 133 gut anaerobes isolated from chicken caecum in pure cultures.</title>
        <authorList>
            <person name="Medvecky M."/>
            <person name="Cejkova D."/>
            <person name="Polansky O."/>
            <person name="Karasova D."/>
            <person name="Kubasova T."/>
            <person name="Cizek A."/>
            <person name="Rychlik I."/>
        </authorList>
    </citation>
    <scope>NUCLEOTIDE SEQUENCE</scope>
    <source>
        <strain evidence="9">An179</strain>
        <strain evidence="8">An180</strain>
    </source>
</reference>
<feature type="transmembrane region" description="Helical" evidence="6">
    <location>
        <begin position="325"/>
        <end position="347"/>
    </location>
</feature>
<feature type="transmembrane region" description="Helical" evidence="6">
    <location>
        <begin position="264"/>
        <end position="285"/>
    </location>
</feature>
<dbReference type="PANTHER" id="PTHR43826">
    <property type="entry name" value="GLUCOSE-6-PHOSPHATE EXCHANGER SLC37A4"/>
    <property type="match status" value="1"/>
</dbReference>
<evidence type="ECO:0000256" key="5">
    <source>
        <dbReference type="ARBA" id="ARBA00023136"/>
    </source>
</evidence>
<evidence type="ECO:0000256" key="1">
    <source>
        <dbReference type="ARBA" id="ARBA00004651"/>
    </source>
</evidence>
<keyword evidence="5 6" id="KW-0472">Membrane</keyword>
<feature type="transmembrane region" description="Helical" evidence="6">
    <location>
        <begin position="175"/>
        <end position="193"/>
    </location>
</feature>
<comment type="caution">
    <text evidence="9">The sequence shown here is derived from an EMBL/GenBank/DDBJ whole genome shotgun (WGS) entry which is preliminary data.</text>
</comment>